<dbReference type="GO" id="GO:0003691">
    <property type="term" value="F:double-stranded telomeric DNA binding"/>
    <property type="evidence" value="ECO:0007669"/>
    <property type="project" value="UniProtKB-UniRule"/>
</dbReference>
<dbReference type="SMART" id="SM00717">
    <property type="entry name" value="SANT"/>
    <property type="match status" value="1"/>
</dbReference>
<feature type="region of interest" description="Disordered" evidence="11">
    <location>
        <begin position="226"/>
        <end position="257"/>
    </location>
</feature>
<evidence type="ECO:0000256" key="11">
    <source>
        <dbReference type="SAM" id="MobiDB-lite"/>
    </source>
</evidence>
<comment type="subcellular location">
    <subcellularLocation>
        <location evidence="1">Chromosome</location>
        <location evidence="1">Telomere</location>
    </subcellularLocation>
    <subcellularLocation>
        <location evidence="10">Nucleus</location>
    </subcellularLocation>
</comment>
<keyword evidence="2" id="KW-0158">Chromosome</keyword>
<keyword evidence="4" id="KW-0597">Phosphoprotein</keyword>
<evidence type="ECO:0000256" key="3">
    <source>
        <dbReference type="ARBA" id="ARBA00022499"/>
    </source>
</evidence>
<evidence type="ECO:0000313" key="15">
    <source>
        <dbReference type="Proteomes" id="UP000257200"/>
    </source>
</evidence>
<keyword evidence="3" id="KW-1017">Isopeptide bond</keyword>
<dbReference type="InterPro" id="IPR001005">
    <property type="entry name" value="SANT/Myb"/>
</dbReference>
<dbReference type="Ensembl" id="ENSAPOT00000014741.1">
    <property type="protein sequence ID" value="ENSAPOP00000001679.1"/>
    <property type="gene ID" value="ENSAPOG00000003009.1"/>
</dbReference>
<evidence type="ECO:0000259" key="13">
    <source>
        <dbReference type="PROSITE" id="PS51294"/>
    </source>
</evidence>
<dbReference type="SUPFAM" id="SSF63600">
    <property type="entry name" value="Telomeric repeat binding factor (TRF) dimerisation domain"/>
    <property type="match status" value="1"/>
</dbReference>
<dbReference type="GO" id="GO:0007004">
    <property type="term" value="P:telomere maintenance via telomerase"/>
    <property type="evidence" value="ECO:0007669"/>
    <property type="project" value="TreeGrafter"/>
</dbReference>
<dbReference type="Pfam" id="PF08558">
    <property type="entry name" value="TRF"/>
    <property type="match status" value="1"/>
</dbReference>
<dbReference type="GO" id="GO:0071532">
    <property type="term" value="F:ankyrin repeat binding"/>
    <property type="evidence" value="ECO:0007669"/>
    <property type="project" value="TreeGrafter"/>
</dbReference>
<dbReference type="GO" id="GO:0008301">
    <property type="term" value="F:DNA binding, bending"/>
    <property type="evidence" value="ECO:0007669"/>
    <property type="project" value="TreeGrafter"/>
</dbReference>
<dbReference type="InterPro" id="IPR036507">
    <property type="entry name" value="Telomere_rpt-bd_fac_dimer_sf"/>
</dbReference>
<dbReference type="PIRSF" id="PIRSF038016">
    <property type="entry name" value="Telomere_bd-1_Pin2"/>
    <property type="match status" value="1"/>
</dbReference>
<evidence type="ECO:0000256" key="5">
    <source>
        <dbReference type="ARBA" id="ARBA00022843"/>
    </source>
</evidence>
<keyword evidence="7 10" id="KW-0238">DNA-binding</keyword>
<dbReference type="GO" id="GO:0098505">
    <property type="term" value="F:G-rich strand telomeric DNA binding"/>
    <property type="evidence" value="ECO:0007669"/>
    <property type="project" value="TreeGrafter"/>
</dbReference>
<evidence type="ECO:0000256" key="10">
    <source>
        <dbReference type="PIRNR" id="PIRNR038016"/>
    </source>
</evidence>
<evidence type="ECO:0000259" key="12">
    <source>
        <dbReference type="PROSITE" id="PS50090"/>
    </source>
</evidence>
<dbReference type="InParanoid" id="A0A3Q1EEF8"/>
<proteinExistence type="predicted"/>
<dbReference type="InterPro" id="IPR017357">
    <property type="entry name" value="TERF1/2"/>
</dbReference>
<organism evidence="14 15">
    <name type="scientific">Acanthochromis polyacanthus</name>
    <name type="common">spiny chromis</name>
    <dbReference type="NCBI Taxonomy" id="80966"/>
    <lineage>
        <taxon>Eukaryota</taxon>
        <taxon>Metazoa</taxon>
        <taxon>Chordata</taxon>
        <taxon>Craniata</taxon>
        <taxon>Vertebrata</taxon>
        <taxon>Euteleostomi</taxon>
        <taxon>Actinopterygii</taxon>
        <taxon>Neopterygii</taxon>
        <taxon>Teleostei</taxon>
        <taxon>Neoteleostei</taxon>
        <taxon>Acanthomorphata</taxon>
        <taxon>Ovalentaria</taxon>
        <taxon>Pomacentridae</taxon>
        <taxon>Acanthochromis</taxon>
    </lineage>
</organism>
<dbReference type="Gene3D" id="1.25.40.210">
    <property type="entry name" value="Telomere repeat-binding factor, dimerisation domain"/>
    <property type="match status" value="1"/>
</dbReference>
<dbReference type="InterPro" id="IPR017930">
    <property type="entry name" value="Myb_dom"/>
</dbReference>
<dbReference type="SUPFAM" id="SSF46689">
    <property type="entry name" value="Homeodomain-like"/>
    <property type="match status" value="1"/>
</dbReference>
<evidence type="ECO:0000256" key="1">
    <source>
        <dbReference type="ARBA" id="ARBA00004574"/>
    </source>
</evidence>
<reference evidence="14" key="1">
    <citation type="submission" date="2025-08" db="UniProtKB">
        <authorList>
            <consortium name="Ensembl"/>
        </authorList>
    </citation>
    <scope>IDENTIFICATION</scope>
</reference>
<dbReference type="PANTHER" id="PTHR46734">
    <property type="entry name" value="TELOMERIC REPEAT-BINDING FACTOR 1 TERF1"/>
    <property type="match status" value="1"/>
</dbReference>
<dbReference type="InterPro" id="IPR009057">
    <property type="entry name" value="Homeodomain-like_sf"/>
</dbReference>
<dbReference type="GO" id="GO:0008156">
    <property type="term" value="P:negative regulation of DNA replication"/>
    <property type="evidence" value="ECO:0007669"/>
    <property type="project" value="TreeGrafter"/>
</dbReference>
<dbReference type="STRING" id="80966.ENSAPOP00000001679"/>
<feature type="compositionally biased region" description="Basic and acidic residues" evidence="11">
    <location>
        <begin position="293"/>
        <end position="304"/>
    </location>
</feature>
<reference evidence="14" key="2">
    <citation type="submission" date="2025-09" db="UniProtKB">
        <authorList>
            <consortium name="Ensembl"/>
        </authorList>
    </citation>
    <scope>IDENTIFICATION</scope>
</reference>
<comment type="function">
    <text evidence="10">Binds the telomeric double-stranded 5'-TTAGGG-3' repeat.</text>
</comment>
<evidence type="ECO:0000256" key="4">
    <source>
        <dbReference type="ARBA" id="ARBA00022553"/>
    </source>
</evidence>
<feature type="domain" description="Myb-like" evidence="12">
    <location>
        <begin position="305"/>
        <end position="358"/>
    </location>
</feature>
<dbReference type="GO" id="GO:0003720">
    <property type="term" value="F:telomerase activity"/>
    <property type="evidence" value="ECO:0007669"/>
    <property type="project" value="TreeGrafter"/>
</dbReference>
<dbReference type="CDD" id="cd11660">
    <property type="entry name" value="SANT_TRF"/>
    <property type="match status" value="1"/>
</dbReference>
<dbReference type="Gene3D" id="1.10.10.60">
    <property type="entry name" value="Homeodomain-like"/>
    <property type="match status" value="1"/>
</dbReference>
<dbReference type="GeneTree" id="ENSGT00940000155268"/>
<dbReference type="PROSITE" id="PS50090">
    <property type="entry name" value="MYB_LIKE"/>
    <property type="match status" value="1"/>
</dbReference>
<evidence type="ECO:0000256" key="9">
    <source>
        <dbReference type="ARBA" id="ARBA00023306"/>
    </source>
</evidence>
<dbReference type="PANTHER" id="PTHR46734:SF1">
    <property type="entry name" value="TELOMERIC REPEAT-BINDING FACTOR 1"/>
    <property type="match status" value="1"/>
</dbReference>
<protein>
    <recommendedName>
        <fullName evidence="10">Telomeric repeat-binding factor</fullName>
    </recommendedName>
</protein>
<dbReference type="GO" id="GO:0000783">
    <property type="term" value="C:nuclear telomere cap complex"/>
    <property type="evidence" value="ECO:0007669"/>
    <property type="project" value="TreeGrafter"/>
</dbReference>
<dbReference type="FunFam" id="1.25.40.210:FF:000001">
    <property type="entry name" value="Telomeric repeat-binding factor"/>
    <property type="match status" value="1"/>
</dbReference>
<comment type="subunit">
    <text evidence="10">Homodimer.</text>
</comment>
<evidence type="ECO:0000256" key="6">
    <source>
        <dbReference type="ARBA" id="ARBA00022895"/>
    </source>
</evidence>
<evidence type="ECO:0000256" key="7">
    <source>
        <dbReference type="ARBA" id="ARBA00023125"/>
    </source>
</evidence>
<dbReference type="InterPro" id="IPR052450">
    <property type="entry name" value="TRBD-Containing_Protein"/>
</dbReference>
<dbReference type="GO" id="GO:0042803">
    <property type="term" value="F:protein homodimerization activity"/>
    <property type="evidence" value="ECO:0007669"/>
    <property type="project" value="UniProtKB-UniRule"/>
</dbReference>
<dbReference type="InterPro" id="IPR013867">
    <property type="entry name" value="Telomere_rpt-bd_fac_dimer_dom"/>
</dbReference>
<dbReference type="GO" id="GO:0005654">
    <property type="term" value="C:nucleoplasm"/>
    <property type="evidence" value="ECO:0007669"/>
    <property type="project" value="UniProtKB-ARBA"/>
</dbReference>
<dbReference type="GO" id="GO:1905839">
    <property type="term" value="P:negative regulation of telomeric D-loop disassembly"/>
    <property type="evidence" value="ECO:0007669"/>
    <property type="project" value="TreeGrafter"/>
</dbReference>
<dbReference type="GO" id="GO:0008017">
    <property type="term" value="F:microtubule binding"/>
    <property type="evidence" value="ECO:0007669"/>
    <property type="project" value="TreeGrafter"/>
</dbReference>
<feature type="compositionally biased region" description="Polar residues" evidence="11">
    <location>
        <begin position="240"/>
        <end position="250"/>
    </location>
</feature>
<keyword evidence="15" id="KW-1185">Reference proteome</keyword>
<dbReference type="Proteomes" id="UP000257200">
    <property type="component" value="Unplaced"/>
</dbReference>
<evidence type="ECO:0000256" key="2">
    <source>
        <dbReference type="ARBA" id="ARBA00022454"/>
    </source>
</evidence>
<keyword evidence="9 10" id="KW-0131">Cell cycle</keyword>
<keyword evidence="6 10" id="KW-0779">Telomere</keyword>
<evidence type="ECO:0000256" key="8">
    <source>
        <dbReference type="ARBA" id="ARBA00023242"/>
    </source>
</evidence>
<name>A0A3Q1EEF8_9TELE</name>
<keyword evidence="5" id="KW-0832">Ubl conjugation</keyword>
<keyword evidence="8 10" id="KW-0539">Nucleus</keyword>
<sequence length="364" mass="41420">MEPENNNTTDSDADSIHENVSFSEVTTVASGWMLDFMFVSLCRHFKEGKFDEFNEALSILEAISQSPSLKGKLYEEKKLISAFVARVFHGKQLDVFFEEDNSVMPLMSAANIWSNLEHTVADGSLFEKITKLLLVQSVAVCLEKGQRSSASSALKWFENNHQFQHTSNLGVKLSKIVAQRDPSHPYLMNFSFSGLLDTVQSYLDAYLDKNPSDYLLKAATEMVQSSQHTEDLEDVESEDSPVSKTTNGLRKNNHKPKRKLLSSNITDLWKPESCKKLCVSVKRLPANEVSQKTSEKPVEASEVPKRRKAPQKWTHQLDKYLKEGVKRHGQGRWAQILKDYDFEGRTGTMLKDRWRVLMRSHEVG</sequence>
<dbReference type="AlphaFoldDB" id="A0A3Q1EEF8"/>
<dbReference type="Pfam" id="PF00249">
    <property type="entry name" value="Myb_DNA-binding"/>
    <property type="match status" value="1"/>
</dbReference>
<feature type="region of interest" description="Disordered" evidence="11">
    <location>
        <begin position="288"/>
        <end position="309"/>
    </location>
</feature>
<accession>A0A3Q1EEF8</accession>
<dbReference type="PROSITE" id="PS51294">
    <property type="entry name" value="HTH_MYB"/>
    <property type="match status" value="1"/>
</dbReference>
<evidence type="ECO:0000313" key="14">
    <source>
        <dbReference type="Ensembl" id="ENSAPOP00000001679.1"/>
    </source>
</evidence>
<feature type="domain" description="HTH myb-type" evidence="13">
    <location>
        <begin position="305"/>
        <end position="362"/>
    </location>
</feature>